<gene>
    <name evidence="2" type="ORF">HNP98_000310</name>
</gene>
<keyword evidence="3" id="KW-1185">Reference proteome</keyword>
<reference evidence="2 3" key="1">
    <citation type="submission" date="2020-05" db="EMBL/GenBank/DDBJ databases">
        <title>Genomic Encyclopedia of Type Strains, Phase IV (KMG-V): Genome sequencing to study the core and pangenomes of soil and plant-associated prokaryotes.</title>
        <authorList>
            <person name="Whitman W."/>
        </authorList>
    </citation>
    <scope>NUCLEOTIDE SEQUENCE [LARGE SCALE GENOMIC DNA]</scope>
    <source>
        <strain evidence="2 3">9A</strain>
    </source>
</reference>
<accession>A0ABX2FM08</accession>
<sequence length="38" mass="3752">MKPTAQPAPRARPAGRALGAGFVNGPRADGVAATARHG</sequence>
<organism evidence="2 3">
    <name type="scientific">Hymenobacter caeli</name>
    <dbReference type="NCBI Taxonomy" id="2735894"/>
    <lineage>
        <taxon>Bacteria</taxon>
        <taxon>Pseudomonadati</taxon>
        <taxon>Bacteroidota</taxon>
        <taxon>Cytophagia</taxon>
        <taxon>Cytophagales</taxon>
        <taxon>Hymenobacteraceae</taxon>
        <taxon>Hymenobacter</taxon>
    </lineage>
</organism>
<dbReference type="EMBL" id="JABSNP010000001">
    <property type="protein sequence ID" value="NRT17507.1"/>
    <property type="molecule type" value="Genomic_DNA"/>
</dbReference>
<proteinExistence type="predicted"/>
<comment type="caution">
    <text evidence="2">The sequence shown here is derived from an EMBL/GenBank/DDBJ whole genome shotgun (WGS) entry which is preliminary data.</text>
</comment>
<name>A0ABX2FM08_9BACT</name>
<feature type="compositionally biased region" description="Low complexity" evidence="1">
    <location>
        <begin position="1"/>
        <end position="21"/>
    </location>
</feature>
<evidence type="ECO:0000313" key="3">
    <source>
        <dbReference type="Proteomes" id="UP000779507"/>
    </source>
</evidence>
<evidence type="ECO:0000256" key="1">
    <source>
        <dbReference type="SAM" id="MobiDB-lite"/>
    </source>
</evidence>
<evidence type="ECO:0000313" key="2">
    <source>
        <dbReference type="EMBL" id="NRT17507.1"/>
    </source>
</evidence>
<dbReference type="Proteomes" id="UP000779507">
    <property type="component" value="Unassembled WGS sequence"/>
</dbReference>
<protein>
    <submittedName>
        <fullName evidence="2">Uncharacterized protein</fullName>
    </submittedName>
</protein>
<feature type="region of interest" description="Disordered" evidence="1">
    <location>
        <begin position="1"/>
        <end position="38"/>
    </location>
</feature>